<dbReference type="GeneID" id="105272111"/>
<dbReference type="Pfam" id="PF20946">
    <property type="entry name" value="Ctf4_C"/>
    <property type="match status" value="1"/>
</dbReference>
<organism evidence="10 11">
    <name type="scientific">Fopius arisanus</name>
    <dbReference type="NCBI Taxonomy" id="64838"/>
    <lineage>
        <taxon>Eukaryota</taxon>
        <taxon>Metazoa</taxon>
        <taxon>Ecdysozoa</taxon>
        <taxon>Arthropoda</taxon>
        <taxon>Hexapoda</taxon>
        <taxon>Insecta</taxon>
        <taxon>Pterygota</taxon>
        <taxon>Neoptera</taxon>
        <taxon>Endopterygota</taxon>
        <taxon>Hymenoptera</taxon>
        <taxon>Apocrita</taxon>
        <taxon>Ichneumonoidea</taxon>
        <taxon>Braconidae</taxon>
        <taxon>Opiinae</taxon>
        <taxon>Fopius</taxon>
    </lineage>
</organism>
<dbReference type="InterPro" id="IPR057646">
    <property type="entry name" value="WD40_WDHD1_1st"/>
</dbReference>
<dbReference type="Proteomes" id="UP000694866">
    <property type="component" value="Unplaced"/>
</dbReference>
<evidence type="ECO:0000259" key="8">
    <source>
        <dbReference type="Pfam" id="PF20946"/>
    </source>
</evidence>
<comment type="subcellular location">
    <subcellularLocation>
        <location evidence="1">Nucleus</location>
    </subcellularLocation>
</comment>
<dbReference type="GO" id="GO:0000278">
    <property type="term" value="P:mitotic cell cycle"/>
    <property type="evidence" value="ECO:0007669"/>
    <property type="project" value="TreeGrafter"/>
</dbReference>
<accession>A0A9R1TN94</accession>
<protein>
    <submittedName>
        <fullName evidence="11">WD repeat and HMG-box DNA-binding protein 1 isoform X1</fullName>
    </submittedName>
</protein>
<keyword evidence="11" id="KW-0238">DNA-binding</keyword>
<dbReference type="PROSITE" id="PS50294">
    <property type="entry name" value="WD_REPEATS_REGION"/>
    <property type="match status" value="1"/>
</dbReference>
<dbReference type="Gene3D" id="2.130.10.10">
    <property type="entry name" value="YVTN repeat-like/Quinoprotein amine dehydrogenase"/>
    <property type="match status" value="2"/>
</dbReference>
<evidence type="ECO:0000256" key="6">
    <source>
        <dbReference type="SAM" id="MobiDB-lite"/>
    </source>
</evidence>
<evidence type="ECO:0000256" key="2">
    <source>
        <dbReference type="ARBA" id="ARBA00022574"/>
    </source>
</evidence>
<evidence type="ECO:0000256" key="5">
    <source>
        <dbReference type="PROSITE-ProRule" id="PRU00221"/>
    </source>
</evidence>
<dbReference type="InterPro" id="IPR001680">
    <property type="entry name" value="WD40_rpt"/>
</dbReference>
<evidence type="ECO:0000313" key="10">
    <source>
        <dbReference type="Proteomes" id="UP000694866"/>
    </source>
</evidence>
<evidence type="ECO:0000259" key="9">
    <source>
        <dbReference type="Pfam" id="PF24817"/>
    </source>
</evidence>
<keyword evidence="4" id="KW-0539">Nucleus</keyword>
<dbReference type="GO" id="GO:0006281">
    <property type="term" value="P:DNA repair"/>
    <property type="evidence" value="ECO:0007669"/>
    <property type="project" value="TreeGrafter"/>
</dbReference>
<feature type="region of interest" description="Disordered" evidence="6">
    <location>
        <begin position="899"/>
        <end position="930"/>
    </location>
</feature>
<feature type="domain" description="WDHD1 first WD40" evidence="9">
    <location>
        <begin position="9"/>
        <end position="299"/>
    </location>
</feature>
<sequence length="930" mass="103391">MPLILKPMRYAHPEGHTSVCYFSGEKGGLITCGGDGDVRSWLDLMDDDPSDSCIAEQATCCISKSEKIYVGNDNNTVQILTYPDLEKSGIVTRFSSTVSCLAATQTSNLLISGSCDMRIHVTNLDTSTTTELQGHEAPILAVSLDPKEEFVASSSGDGTLRVWSIKDKKSIQIWNVVPKCNSFFTAKIHSVPSFEPTAGKYLAYPYGLEVIVTERGTWKELFRLTSPNLKRDINICKFSECGTRLAASSVIGEVIVWNVATRKEIGAVEHHQKSKITCLVWHLKTPTELTFCDSLGQLGSIDVPLIEEAVSNSSELATNGQDMYESGHLNCKEDDDDENVISLSKLKASILEDDAKSHSDVTSVHEDKQVLSDVHLQEPFQPGSTPVHLLSRFMMWNDVGIVKCYKSEDDEDSSIEVEFHDTSVHHSMHMNNYLRHTMAALSTEALALSCPSNDEEGSKLLVIMLQVWDTGNKEWNIDLPANEESRAVAAGSNFVALATSKRYLRFFMITGVQREVVAIPGSIVAMNALANHLVVAYHSGVGISNDQQMSIMLFQVRRGDIKCQTIPLALSPQTELMWLGMTDHLSPASMDADGVLRIYSTKSNLWRVAADTGNQIKGKIDHYFIIGISEKEKSIRCVLCKGSHYPATTPRPTVIEIPFDPPLCEIDVDRTKKEAAIWQIGSSPEDEDTALFTLIGYFCSHKLEHCVVDLCQNVAKQSLIELAIKYAMKTDRIALAKKLQAIAEARVGAWPGVKENEDVVSQDMFQGIEEEEDEKQAMEEEILLTPIGSRKPETIEIKPLSLSFKRGNPFLKKQSTVSSNALDGMNMLSAKSPKKTPTITVLKPKSNPKLLTEKKNTFVSWFEKKKQELQEEFPHLSPRDLTKIGLERYKSESDFQDFETKKRKLSGSESPNSEAKRPASKLIDFAFRKD</sequence>
<dbReference type="PANTHER" id="PTHR19932">
    <property type="entry name" value="WD REPEAT AND HMG-BOX DNA BINDING PROTEIN"/>
    <property type="match status" value="1"/>
</dbReference>
<keyword evidence="2 5" id="KW-0853">WD repeat</keyword>
<dbReference type="GO" id="GO:0003682">
    <property type="term" value="F:chromatin binding"/>
    <property type="evidence" value="ECO:0007669"/>
    <property type="project" value="TreeGrafter"/>
</dbReference>
<dbReference type="SMART" id="SM00320">
    <property type="entry name" value="WD40"/>
    <property type="match status" value="4"/>
</dbReference>
<evidence type="ECO:0000259" key="7">
    <source>
        <dbReference type="Pfam" id="PF12341"/>
    </source>
</evidence>
<dbReference type="CTD" id="36551"/>
<dbReference type="InterPro" id="IPR036322">
    <property type="entry name" value="WD40_repeat_dom_sf"/>
</dbReference>
<dbReference type="InterPro" id="IPR048591">
    <property type="entry name" value="WDHD1/CFT4_hel"/>
</dbReference>
<dbReference type="KEGG" id="fas:105272111"/>
<dbReference type="PROSITE" id="PS50082">
    <property type="entry name" value="WD_REPEATS_2"/>
    <property type="match status" value="1"/>
</dbReference>
<dbReference type="GO" id="GO:0043596">
    <property type="term" value="C:nuclear replication fork"/>
    <property type="evidence" value="ECO:0007669"/>
    <property type="project" value="TreeGrafter"/>
</dbReference>
<dbReference type="SUPFAM" id="SSF50978">
    <property type="entry name" value="WD40 repeat-like"/>
    <property type="match status" value="2"/>
</dbReference>
<feature type="domain" description="WDHD1/CFT4 helical bundle" evidence="8">
    <location>
        <begin position="686"/>
        <end position="747"/>
    </location>
</feature>
<dbReference type="RefSeq" id="XP_011312324.1">
    <property type="nucleotide sequence ID" value="XM_011314022.1"/>
</dbReference>
<dbReference type="AlphaFoldDB" id="A0A9R1TN94"/>
<keyword evidence="3" id="KW-0677">Repeat</keyword>
<keyword evidence="10" id="KW-1185">Reference proteome</keyword>
<name>A0A9R1TN94_9HYME</name>
<dbReference type="GO" id="GO:0006261">
    <property type="term" value="P:DNA-templated DNA replication"/>
    <property type="evidence" value="ECO:0007669"/>
    <property type="project" value="TreeGrafter"/>
</dbReference>
<feature type="domain" description="WDHD1/CFT4 second beta-propeller" evidence="7">
    <location>
        <begin position="378"/>
        <end position="663"/>
    </location>
</feature>
<dbReference type="Pfam" id="PF24817">
    <property type="entry name" value="WD40_WDHD1_1st"/>
    <property type="match status" value="1"/>
</dbReference>
<dbReference type="InterPro" id="IPR022100">
    <property type="entry name" value="WDHD1/CFT4_beta-prop_2nd"/>
</dbReference>
<evidence type="ECO:0000256" key="3">
    <source>
        <dbReference type="ARBA" id="ARBA00022737"/>
    </source>
</evidence>
<gene>
    <name evidence="11" type="primary">Ctf4</name>
</gene>
<evidence type="ECO:0000256" key="1">
    <source>
        <dbReference type="ARBA" id="ARBA00004123"/>
    </source>
</evidence>
<evidence type="ECO:0000256" key="4">
    <source>
        <dbReference type="ARBA" id="ARBA00023242"/>
    </source>
</evidence>
<feature type="repeat" description="WD" evidence="5">
    <location>
        <begin position="132"/>
        <end position="173"/>
    </location>
</feature>
<dbReference type="Pfam" id="PF12341">
    <property type="entry name" value="Mcl1_mid"/>
    <property type="match status" value="1"/>
</dbReference>
<evidence type="ECO:0000313" key="11">
    <source>
        <dbReference type="RefSeq" id="XP_011312324.1"/>
    </source>
</evidence>
<dbReference type="OrthoDB" id="427368at2759"/>
<proteinExistence type="predicted"/>
<dbReference type="GO" id="GO:0003677">
    <property type="term" value="F:DNA binding"/>
    <property type="evidence" value="ECO:0007669"/>
    <property type="project" value="UniProtKB-KW"/>
</dbReference>
<dbReference type="InterPro" id="IPR015943">
    <property type="entry name" value="WD40/YVTN_repeat-like_dom_sf"/>
</dbReference>
<reference evidence="11" key="1">
    <citation type="submission" date="2025-08" db="UniProtKB">
        <authorList>
            <consortium name="RefSeq"/>
        </authorList>
    </citation>
    <scope>IDENTIFICATION</scope>
    <source>
        <strain evidence="11">USDA-PBARC FA_bdor</strain>
        <tissue evidence="11">Whole organism</tissue>
    </source>
</reference>
<dbReference type="PANTHER" id="PTHR19932:SF10">
    <property type="entry name" value="WD REPEAT AND HMG-BOX DNA-BINDING PROTEIN 1"/>
    <property type="match status" value="1"/>
</dbReference>